<protein>
    <submittedName>
        <fullName evidence="2">Uncharacterized protein</fullName>
    </submittedName>
</protein>
<feature type="compositionally biased region" description="Basic and acidic residues" evidence="1">
    <location>
        <begin position="32"/>
        <end position="43"/>
    </location>
</feature>
<evidence type="ECO:0000313" key="2">
    <source>
        <dbReference type="EMBL" id="JAE07888.1"/>
    </source>
</evidence>
<name>A0A0A9FHX9_ARUDO</name>
<reference evidence="2" key="2">
    <citation type="journal article" date="2015" name="Data Brief">
        <title>Shoot transcriptome of the giant reed, Arundo donax.</title>
        <authorList>
            <person name="Barrero R.A."/>
            <person name="Guerrero F.D."/>
            <person name="Moolhuijzen P."/>
            <person name="Goolsby J.A."/>
            <person name="Tidwell J."/>
            <person name="Bellgard S.E."/>
            <person name="Bellgard M.I."/>
        </authorList>
    </citation>
    <scope>NUCLEOTIDE SEQUENCE</scope>
    <source>
        <tissue evidence="2">Shoot tissue taken approximately 20 cm above the soil surface</tissue>
    </source>
</reference>
<reference evidence="2" key="1">
    <citation type="submission" date="2014-09" db="EMBL/GenBank/DDBJ databases">
        <authorList>
            <person name="Magalhaes I.L.F."/>
            <person name="Oliveira U."/>
            <person name="Santos F.R."/>
            <person name="Vidigal T.H.D.A."/>
            <person name="Brescovit A.D."/>
            <person name="Santos A.J."/>
        </authorList>
    </citation>
    <scope>NUCLEOTIDE SEQUENCE</scope>
    <source>
        <tissue evidence="2">Shoot tissue taken approximately 20 cm above the soil surface</tissue>
    </source>
</reference>
<evidence type="ECO:0000256" key="1">
    <source>
        <dbReference type="SAM" id="MobiDB-lite"/>
    </source>
</evidence>
<dbReference type="AlphaFoldDB" id="A0A0A9FHX9"/>
<feature type="compositionally biased region" description="Low complexity" evidence="1">
    <location>
        <begin position="44"/>
        <end position="58"/>
    </location>
</feature>
<accession>A0A0A9FHX9</accession>
<dbReference type="EMBL" id="GBRH01190008">
    <property type="protein sequence ID" value="JAE07888.1"/>
    <property type="molecule type" value="Transcribed_RNA"/>
</dbReference>
<sequence>MQVLMTSGRFLRADRGDGFGPASPHGGRRPRRVTDPQAPDRRPALAAAVQRAPAPAGAEPRRPRLQRQAHAPRLHCLVAWVLWGGATRGRTRRASRLPARLNLSCGSCKPIGRGRQKRQATAGKGRRCEWWKCGDVKWS</sequence>
<organism evidence="2">
    <name type="scientific">Arundo donax</name>
    <name type="common">Giant reed</name>
    <name type="synonym">Donax arundinaceus</name>
    <dbReference type="NCBI Taxonomy" id="35708"/>
    <lineage>
        <taxon>Eukaryota</taxon>
        <taxon>Viridiplantae</taxon>
        <taxon>Streptophyta</taxon>
        <taxon>Embryophyta</taxon>
        <taxon>Tracheophyta</taxon>
        <taxon>Spermatophyta</taxon>
        <taxon>Magnoliopsida</taxon>
        <taxon>Liliopsida</taxon>
        <taxon>Poales</taxon>
        <taxon>Poaceae</taxon>
        <taxon>PACMAD clade</taxon>
        <taxon>Arundinoideae</taxon>
        <taxon>Arundineae</taxon>
        <taxon>Arundo</taxon>
    </lineage>
</organism>
<feature type="region of interest" description="Disordered" evidence="1">
    <location>
        <begin position="1"/>
        <end position="68"/>
    </location>
</feature>
<proteinExistence type="predicted"/>